<dbReference type="AlphaFoldDB" id="V6LTF0"/>
<dbReference type="SUPFAM" id="SSF47874">
    <property type="entry name" value="Annexin"/>
    <property type="match status" value="1"/>
</dbReference>
<dbReference type="PANTHER" id="PTHR10502:SF102">
    <property type="entry name" value="ANNEXIN B11"/>
    <property type="match status" value="1"/>
</dbReference>
<dbReference type="InterPro" id="IPR018502">
    <property type="entry name" value="Annexin_repeat"/>
</dbReference>
<reference evidence="4" key="1">
    <citation type="journal article" date="2014" name="PLoS Genet.">
        <title>The Genome of Spironucleus salmonicida Highlights a Fish Pathogen Adapted to Fluctuating Environments.</title>
        <authorList>
            <person name="Xu F."/>
            <person name="Jerlstrom-Hultqvist J."/>
            <person name="Einarsson E."/>
            <person name="Astvaldsson A."/>
            <person name="Svard S.G."/>
            <person name="Andersson J.O."/>
        </authorList>
    </citation>
    <scope>NUCLEOTIDE SEQUENCE</scope>
</reference>
<dbReference type="EMBL" id="KI546032">
    <property type="protein sequence ID" value="EST47860.1"/>
    <property type="molecule type" value="Genomic_DNA"/>
</dbReference>
<dbReference type="SMART" id="SM00335">
    <property type="entry name" value="ANX"/>
    <property type="match status" value="3"/>
</dbReference>
<accession>V6LTF0</accession>
<dbReference type="GO" id="GO:0005509">
    <property type="term" value="F:calcium ion binding"/>
    <property type="evidence" value="ECO:0007669"/>
    <property type="project" value="InterPro"/>
</dbReference>
<evidence type="ECO:0000256" key="3">
    <source>
        <dbReference type="ARBA" id="ARBA00023216"/>
    </source>
</evidence>
<comment type="similarity">
    <text evidence="1">Belongs to the annexin family.</text>
</comment>
<dbReference type="InterPro" id="IPR001464">
    <property type="entry name" value="Annexin"/>
</dbReference>
<proteinExistence type="inferred from homology"/>
<dbReference type="GO" id="GO:0005544">
    <property type="term" value="F:calcium-dependent phospholipid binding"/>
    <property type="evidence" value="ECO:0007669"/>
    <property type="project" value="InterPro"/>
</dbReference>
<protein>
    <submittedName>
        <fullName evidence="4">Annexin</fullName>
    </submittedName>
</protein>
<dbReference type="InterPro" id="IPR037104">
    <property type="entry name" value="Annexin_sf"/>
</dbReference>
<dbReference type="PROSITE" id="PS51897">
    <property type="entry name" value="ANNEXIN_2"/>
    <property type="match status" value="3"/>
</dbReference>
<dbReference type="GO" id="GO:0001786">
    <property type="term" value="F:phosphatidylserine binding"/>
    <property type="evidence" value="ECO:0007669"/>
    <property type="project" value="TreeGrafter"/>
</dbReference>
<evidence type="ECO:0000256" key="1">
    <source>
        <dbReference type="ARBA" id="ARBA00007831"/>
    </source>
</evidence>
<dbReference type="Gene3D" id="1.10.220.10">
    <property type="entry name" value="Annexin"/>
    <property type="match status" value="4"/>
</dbReference>
<keyword evidence="3" id="KW-0041">Annexin</keyword>
<dbReference type="PRINTS" id="PR00196">
    <property type="entry name" value="ANNEXIN"/>
</dbReference>
<dbReference type="PANTHER" id="PTHR10502">
    <property type="entry name" value="ANNEXIN"/>
    <property type="match status" value="1"/>
</dbReference>
<keyword evidence="2" id="KW-0677">Repeat</keyword>
<dbReference type="GO" id="GO:0005737">
    <property type="term" value="C:cytoplasm"/>
    <property type="evidence" value="ECO:0007669"/>
    <property type="project" value="TreeGrafter"/>
</dbReference>
<name>V6LTF0_9EUKA</name>
<evidence type="ECO:0000256" key="2">
    <source>
        <dbReference type="ARBA" id="ARBA00022737"/>
    </source>
</evidence>
<dbReference type="GO" id="GO:0005886">
    <property type="term" value="C:plasma membrane"/>
    <property type="evidence" value="ECO:0007669"/>
    <property type="project" value="TreeGrafter"/>
</dbReference>
<organism evidence="4">
    <name type="scientific">Spironucleus salmonicida</name>
    <dbReference type="NCBI Taxonomy" id="348837"/>
    <lineage>
        <taxon>Eukaryota</taxon>
        <taxon>Metamonada</taxon>
        <taxon>Diplomonadida</taxon>
        <taxon>Hexamitidae</taxon>
        <taxon>Hexamitinae</taxon>
        <taxon>Spironucleus</taxon>
    </lineage>
</organism>
<evidence type="ECO:0000313" key="4">
    <source>
        <dbReference type="EMBL" id="EST47860.1"/>
    </source>
</evidence>
<dbReference type="Pfam" id="PF00191">
    <property type="entry name" value="Annexin"/>
    <property type="match status" value="2"/>
</dbReference>
<gene>
    <name evidence="4" type="ORF">SS50377_12051</name>
</gene>
<sequence length="329" mass="36314">MGAGSTTSKCDKCGHSIKIEKQSEVFVVPSDKFSKAAERIYLACKGAGTDEAAIISVMTTFKSDERAKVCTAFEKIYSKNMIDVLKKDLSGNFQNLAVEMFTGEKYTKWAEFIQATIKGAGTDEKRLIPLVFLMTDEDQVKVQSEFKRLYKEDMVEKIVADIGSADWCQLIKGWIKAKSTGNADAEGLADELFEAAKGAGTDEETFMIVLCKCTPALYVEVCKVFATKYNKTLGDVIEKEMSGKNEHAFLLAHYTLLDRRQAIAYQLKKALKGAGTDDKSLVHLTILFSDLVKGGVLQQAYSQFGDIAKDIKGDLSGNYEKAILAFWGL</sequence>
<dbReference type="VEuPathDB" id="GiardiaDB:SS50377_24217"/>